<organism evidence="11 12">
    <name type="scientific">Luteimonas salinilitoris</name>
    <dbReference type="NCBI Taxonomy" id="3237697"/>
    <lineage>
        <taxon>Bacteria</taxon>
        <taxon>Pseudomonadati</taxon>
        <taxon>Pseudomonadota</taxon>
        <taxon>Gammaproteobacteria</taxon>
        <taxon>Lysobacterales</taxon>
        <taxon>Lysobacteraceae</taxon>
        <taxon>Luteimonas</taxon>
    </lineage>
</organism>
<dbReference type="Proteomes" id="UP001566331">
    <property type="component" value="Unassembled WGS sequence"/>
</dbReference>
<keyword evidence="6" id="KW-0862">Zinc</keyword>
<dbReference type="InterPro" id="IPR042089">
    <property type="entry name" value="Peptidase_M13_dom_2"/>
</dbReference>
<evidence type="ECO:0000256" key="7">
    <source>
        <dbReference type="ARBA" id="ARBA00023049"/>
    </source>
</evidence>
<dbReference type="PANTHER" id="PTHR11733:SF167">
    <property type="entry name" value="FI17812P1-RELATED"/>
    <property type="match status" value="1"/>
</dbReference>
<dbReference type="Gene3D" id="3.40.390.10">
    <property type="entry name" value="Collagenase (Catalytic Domain)"/>
    <property type="match status" value="1"/>
</dbReference>
<keyword evidence="12" id="KW-1185">Reference proteome</keyword>
<feature type="domain" description="Peptidase M13 N-terminal" evidence="10">
    <location>
        <begin position="41"/>
        <end position="415"/>
    </location>
</feature>
<keyword evidence="3" id="KW-0645">Protease</keyword>
<dbReference type="SUPFAM" id="SSF55486">
    <property type="entry name" value="Metalloproteases ('zincins'), catalytic domain"/>
    <property type="match status" value="1"/>
</dbReference>
<dbReference type="Pfam" id="PF05649">
    <property type="entry name" value="Peptidase_M13_N"/>
    <property type="match status" value="1"/>
</dbReference>
<dbReference type="PRINTS" id="PR00786">
    <property type="entry name" value="NEPRILYSIN"/>
</dbReference>
<evidence type="ECO:0000313" key="11">
    <source>
        <dbReference type="EMBL" id="MEZ0476522.1"/>
    </source>
</evidence>
<evidence type="ECO:0000256" key="6">
    <source>
        <dbReference type="ARBA" id="ARBA00022833"/>
    </source>
</evidence>
<accession>A0ABV4HXX3</accession>
<proteinExistence type="inferred from homology"/>
<dbReference type="Pfam" id="PF01431">
    <property type="entry name" value="Peptidase_M13"/>
    <property type="match status" value="1"/>
</dbReference>
<evidence type="ECO:0000256" key="8">
    <source>
        <dbReference type="SAM" id="SignalP"/>
    </source>
</evidence>
<reference evidence="11 12" key="1">
    <citation type="submission" date="2024-07" db="EMBL/GenBank/DDBJ databases">
        <title>Luteimonas salilacus sp. nov., isolated from the shore soil of Salt Lake in Tibet of China.</title>
        <authorList>
            <person name="Zhang X."/>
            <person name="Li A."/>
        </authorList>
    </citation>
    <scope>NUCLEOTIDE SEQUENCE [LARGE SCALE GENOMIC DNA]</scope>
    <source>
        <strain evidence="11 12">B3-2-R+30</strain>
    </source>
</reference>
<evidence type="ECO:0000256" key="1">
    <source>
        <dbReference type="ARBA" id="ARBA00001947"/>
    </source>
</evidence>
<dbReference type="InterPro" id="IPR008753">
    <property type="entry name" value="Peptidase_M13_N"/>
</dbReference>
<evidence type="ECO:0000259" key="9">
    <source>
        <dbReference type="Pfam" id="PF01431"/>
    </source>
</evidence>
<keyword evidence="4" id="KW-0479">Metal-binding</keyword>
<feature type="domain" description="Peptidase M13 C-terminal" evidence="9">
    <location>
        <begin position="470"/>
        <end position="664"/>
    </location>
</feature>
<dbReference type="PROSITE" id="PS51885">
    <property type="entry name" value="NEPRILYSIN"/>
    <property type="match status" value="1"/>
</dbReference>
<evidence type="ECO:0000256" key="2">
    <source>
        <dbReference type="ARBA" id="ARBA00007357"/>
    </source>
</evidence>
<keyword evidence="7" id="KW-0482">Metalloprotease</keyword>
<sequence>MPNAKPLTHALVACLAIGMFATDAGAQRRGAAKAPDGPTACTDFYSFVNKDWLTANMIVGSGSVSALGELQALALQQQRELLDAAMQSPQNNVQQLLGDFWASGLDEAAVEADGAQPIAPLLSRIDAIRRARDIPPAIAALHQVGIPVVFNFNADVDLADLTRHIGYFTQGGLALPDPAYYTRDDADTKAILDRYRDYVRSILALAGVEEKSLDAETAAVIDLETEIARHWRAITLARDPRNNYAPVPTAGFDKQYKRLQLDEFLETNGIQAETVSMANPALFARLDELVGSVKPAQWKSYLRFHVGNAMAPYLSRTFREAEFEFHGRVLRGQSEPLPRQTQVLNAINKAAGPMLGREYVARHLPEGARLRATTIATEVRDALLRGIDRSAWMSKPTKAEARSKIETLRIEIGAPQHDLDYSVQPMGRGSFGGNMLIASTWRHREEMRRIGRSNADQRWDVLPQQPALAYDIAQNRLIVSAAVLQPPVLDMTKDAAAHYGSYGALVGHELGRSIDIRGRVVDAAGNVRTWWNEGDEAAWTDLANRLSGQYSGYAYPAATALMVNGTQTRDENAADLAGVELAWDALTTTNAELPKESAQAFFEAWAQLWRQQMSPDVANRMAASSVQAPGQWRANGPLVNLPAFGTAFDCKAGTAMQAAEEQQVRIWR</sequence>
<dbReference type="InterPro" id="IPR000718">
    <property type="entry name" value="Peptidase_M13"/>
</dbReference>
<evidence type="ECO:0000256" key="5">
    <source>
        <dbReference type="ARBA" id="ARBA00022801"/>
    </source>
</evidence>
<comment type="similarity">
    <text evidence="2">Belongs to the peptidase M13 family.</text>
</comment>
<dbReference type="PANTHER" id="PTHR11733">
    <property type="entry name" value="ZINC METALLOPROTEASE FAMILY M13 NEPRILYSIN-RELATED"/>
    <property type="match status" value="1"/>
</dbReference>
<comment type="caution">
    <text evidence="11">The sequence shown here is derived from an EMBL/GenBank/DDBJ whole genome shotgun (WGS) entry which is preliminary data.</text>
</comment>
<comment type="cofactor">
    <cofactor evidence="1">
        <name>Zn(2+)</name>
        <dbReference type="ChEBI" id="CHEBI:29105"/>
    </cofactor>
</comment>
<name>A0ABV4HXX3_9GAMM</name>
<dbReference type="InterPro" id="IPR018497">
    <property type="entry name" value="Peptidase_M13_C"/>
</dbReference>
<dbReference type="InterPro" id="IPR024079">
    <property type="entry name" value="MetalloPept_cat_dom_sf"/>
</dbReference>
<dbReference type="CDD" id="cd08662">
    <property type="entry name" value="M13"/>
    <property type="match status" value="1"/>
</dbReference>
<keyword evidence="5" id="KW-0378">Hydrolase</keyword>
<evidence type="ECO:0000256" key="3">
    <source>
        <dbReference type="ARBA" id="ARBA00022670"/>
    </source>
</evidence>
<dbReference type="RefSeq" id="WP_370565005.1">
    <property type="nucleotide sequence ID" value="NZ_JBFWIB010000012.1"/>
</dbReference>
<evidence type="ECO:0000259" key="10">
    <source>
        <dbReference type="Pfam" id="PF05649"/>
    </source>
</evidence>
<feature type="signal peptide" evidence="8">
    <location>
        <begin position="1"/>
        <end position="26"/>
    </location>
</feature>
<dbReference type="EMBL" id="JBFWIC010000038">
    <property type="protein sequence ID" value="MEZ0476522.1"/>
    <property type="molecule type" value="Genomic_DNA"/>
</dbReference>
<gene>
    <name evidence="11" type="ORF">AB6713_18170</name>
</gene>
<protein>
    <submittedName>
        <fullName evidence="11">M13 family metallopeptidase</fullName>
    </submittedName>
</protein>
<feature type="chain" id="PRO_5045218101" evidence="8">
    <location>
        <begin position="27"/>
        <end position="668"/>
    </location>
</feature>
<keyword evidence="8" id="KW-0732">Signal</keyword>
<dbReference type="Gene3D" id="1.10.1380.10">
    <property type="entry name" value="Neutral endopeptidase , domain2"/>
    <property type="match status" value="1"/>
</dbReference>
<evidence type="ECO:0000313" key="12">
    <source>
        <dbReference type="Proteomes" id="UP001566331"/>
    </source>
</evidence>
<evidence type="ECO:0000256" key="4">
    <source>
        <dbReference type="ARBA" id="ARBA00022723"/>
    </source>
</evidence>